<sequence length="96" mass="10125">MSLNVKLVLLLLGGIAIGWFAHAPASVRAASSSASYQLQGSGPGQVLSTFNEAEDTIYVYQGVGAGYSNVYCSYKLHLGRPGQPVNRENCPVGTLH</sequence>
<dbReference type="EMBL" id="CP002467">
    <property type="protein sequence ID" value="ADV81260.1"/>
    <property type="molecule type" value="Genomic_DNA"/>
</dbReference>
<keyword evidence="2" id="KW-1185">Reference proteome</keyword>
<dbReference type="STRING" id="401053.AciPR4_0425"/>
<organism evidence="1 2">
    <name type="scientific">Terriglobus saanensis (strain ATCC BAA-1853 / DSM 23119 / SP1PR4)</name>
    <dbReference type="NCBI Taxonomy" id="401053"/>
    <lineage>
        <taxon>Bacteria</taxon>
        <taxon>Pseudomonadati</taxon>
        <taxon>Acidobacteriota</taxon>
        <taxon>Terriglobia</taxon>
        <taxon>Terriglobales</taxon>
        <taxon>Acidobacteriaceae</taxon>
        <taxon>Terriglobus</taxon>
    </lineage>
</organism>
<dbReference type="OrthoDB" id="123304at2"/>
<dbReference type="KEGG" id="tsa:AciPR4_0425"/>
<dbReference type="RefSeq" id="WP_013566993.1">
    <property type="nucleotide sequence ID" value="NC_014963.1"/>
</dbReference>
<evidence type="ECO:0000313" key="1">
    <source>
        <dbReference type="EMBL" id="ADV81260.1"/>
    </source>
</evidence>
<dbReference type="AlphaFoldDB" id="E8V2C7"/>
<evidence type="ECO:0000313" key="2">
    <source>
        <dbReference type="Proteomes" id="UP000006844"/>
    </source>
</evidence>
<proteinExistence type="predicted"/>
<reference evidence="1 2" key="1">
    <citation type="journal article" date="2012" name="Stand. Genomic Sci.">
        <title>Complete genome sequence of Terriglobus saanensis type strain SP1PR4(T), an Acidobacteria from tundra soil.</title>
        <authorList>
            <person name="Rawat S.R."/>
            <person name="Mannisto M.K."/>
            <person name="Starovoytov V."/>
            <person name="Goodwin L."/>
            <person name="Nolan M."/>
            <person name="Hauser L."/>
            <person name="Land M."/>
            <person name="Davenport K.W."/>
            <person name="Woyke T."/>
            <person name="Haggblom M.M."/>
        </authorList>
    </citation>
    <scope>NUCLEOTIDE SEQUENCE</scope>
    <source>
        <strain evidence="2">ATCC BAA-1853 / DSM 23119 / SP1PR4</strain>
    </source>
</reference>
<protein>
    <submittedName>
        <fullName evidence="1">Uncharacterized protein</fullName>
    </submittedName>
</protein>
<dbReference type="HOGENOM" id="CLU_2358707_0_0_0"/>
<dbReference type="Proteomes" id="UP000006844">
    <property type="component" value="Chromosome"/>
</dbReference>
<name>E8V2C7_TERSS</name>
<accession>E8V2C7</accession>
<gene>
    <name evidence="1" type="ordered locus">AciPR4_0425</name>
</gene>